<protein>
    <recommendedName>
        <fullName evidence="3">DUF4177 domain-containing protein</fullName>
    </recommendedName>
</protein>
<dbReference type="Pfam" id="PF18963">
    <property type="entry name" value="DUF5703"/>
    <property type="match status" value="1"/>
</dbReference>
<organism evidence="1 2">
    <name type="scientific">Janibacter alkaliphilus</name>
    <dbReference type="NCBI Taxonomy" id="1069963"/>
    <lineage>
        <taxon>Bacteria</taxon>
        <taxon>Bacillati</taxon>
        <taxon>Actinomycetota</taxon>
        <taxon>Actinomycetes</taxon>
        <taxon>Micrococcales</taxon>
        <taxon>Intrasporangiaceae</taxon>
        <taxon>Janibacter</taxon>
    </lineage>
</organism>
<reference evidence="1 2" key="1">
    <citation type="submission" date="2020-07" db="EMBL/GenBank/DDBJ databases">
        <title>Sequencing the genomes of 1000 actinobacteria strains.</title>
        <authorList>
            <person name="Klenk H.-P."/>
        </authorList>
    </citation>
    <scope>NUCLEOTIDE SEQUENCE [LARGE SCALE GENOMIC DNA]</scope>
    <source>
        <strain evidence="1 2">DSM 24723</strain>
    </source>
</reference>
<accession>A0A852XIG7</accession>
<dbReference type="Proteomes" id="UP000592181">
    <property type="component" value="Unassembled WGS sequence"/>
</dbReference>
<evidence type="ECO:0008006" key="3">
    <source>
        <dbReference type="Google" id="ProtNLM"/>
    </source>
</evidence>
<evidence type="ECO:0000313" key="2">
    <source>
        <dbReference type="Proteomes" id="UP000592181"/>
    </source>
</evidence>
<comment type="caution">
    <text evidence="1">The sequence shown here is derived from an EMBL/GenBank/DDBJ whole genome shotgun (WGS) entry which is preliminary data.</text>
</comment>
<dbReference type="RefSeq" id="WP_179463390.1">
    <property type="nucleotide sequence ID" value="NZ_JACBZX010000001.1"/>
</dbReference>
<evidence type="ECO:0000313" key="1">
    <source>
        <dbReference type="EMBL" id="NYG38151.1"/>
    </source>
</evidence>
<name>A0A852XIG7_9MICO</name>
<keyword evidence="2" id="KW-1185">Reference proteome</keyword>
<dbReference type="EMBL" id="JACBZX010000001">
    <property type="protein sequence ID" value="NYG38151.1"/>
    <property type="molecule type" value="Genomic_DNA"/>
</dbReference>
<dbReference type="InterPro" id="IPR043758">
    <property type="entry name" value="DUF5703"/>
</dbReference>
<dbReference type="AlphaFoldDB" id="A0A852XIG7"/>
<sequence>MTEYEFRVLHFSRETTRADVRQALADHAEYGRWELHRTITYLGGGRKAWLRRKILRVPHPRTLSPSS</sequence>
<proteinExistence type="predicted"/>
<gene>
    <name evidence="1" type="ORF">BJY28_002620</name>
</gene>